<evidence type="ECO:0000313" key="1">
    <source>
        <dbReference type="EnsemblMetazoa" id="Aqu2.1.00825_001"/>
    </source>
</evidence>
<protein>
    <submittedName>
        <fullName evidence="1">Uncharacterized protein</fullName>
    </submittedName>
</protein>
<dbReference type="InParanoid" id="A0A1X7SFI0"/>
<dbReference type="EnsemblMetazoa" id="Aqu2.1.00825_001">
    <property type="protein sequence ID" value="Aqu2.1.00825_001"/>
    <property type="gene ID" value="Aqu2.1.00825"/>
</dbReference>
<proteinExistence type="predicted"/>
<sequence>MKYLFLTKIKEIHNDASLREMVIIDIVSLHYTILHCTAELDQLKKGLSSLGILNIINHNSSIMALQ</sequence>
<reference evidence="1" key="1">
    <citation type="submission" date="2017-05" db="UniProtKB">
        <authorList>
            <consortium name="EnsemblMetazoa"/>
        </authorList>
    </citation>
    <scope>IDENTIFICATION</scope>
</reference>
<organism evidence="1">
    <name type="scientific">Amphimedon queenslandica</name>
    <name type="common">Sponge</name>
    <dbReference type="NCBI Taxonomy" id="400682"/>
    <lineage>
        <taxon>Eukaryota</taxon>
        <taxon>Metazoa</taxon>
        <taxon>Porifera</taxon>
        <taxon>Demospongiae</taxon>
        <taxon>Heteroscleromorpha</taxon>
        <taxon>Haplosclerida</taxon>
        <taxon>Niphatidae</taxon>
        <taxon>Amphimedon</taxon>
    </lineage>
</organism>
<name>A0A1X7SFI0_AMPQE</name>
<dbReference type="AlphaFoldDB" id="A0A1X7SFI0"/>
<accession>A0A1X7SFI0</accession>